<dbReference type="Ensembl" id="ENSPMGT00000008587.1">
    <property type="protein sequence ID" value="ENSPMGP00000008072.1"/>
    <property type="gene ID" value="ENSPMGG00000006681.1"/>
</dbReference>
<dbReference type="PRINTS" id="PR01407">
    <property type="entry name" value="BUTYPHLNCDUF"/>
</dbReference>
<dbReference type="SMART" id="SM00589">
    <property type="entry name" value="PRY"/>
    <property type="match status" value="1"/>
</dbReference>
<sequence length="332" mass="35913">AVSLKSDRSKGEPPVFSPEPGPAAQLNCCNLSSHCCGPLASVLSSSSLTHLDLSENDLQDSGVELLCSGLKSALCRLDKLRLSGCLVSQRGGAALASALSSASSHLRELDLSFNHPGPSIVLNRSKPCVTVVSLDHTDLTLDPDTVNGFLWLSGDRRTVNSVREEQHHPLSSERFEWPQILSCSPLTGRCYWEVQWSGGIVDVAVSYRGVQRRGERRECEFGMDHQSWSLRVSLTGFSVCHNKHETVLSSSTTSAQPSRSLSSGRVGVLLDSDSLSFFDVSSGNPVLLHTYEVTFTEPVFAGFCLWNPGTSVTLVDATQRHQGEPIDTTSDP</sequence>
<evidence type="ECO:0000313" key="7">
    <source>
        <dbReference type="Proteomes" id="UP000261520"/>
    </source>
</evidence>
<dbReference type="Pfam" id="PF13516">
    <property type="entry name" value="LRR_6"/>
    <property type="match status" value="2"/>
</dbReference>
<dbReference type="InterPro" id="IPR001870">
    <property type="entry name" value="B30.2/SPRY"/>
</dbReference>
<proteinExistence type="predicted"/>
<dbReference type="SMART" id="SM00449">
    <property type="entry name" value="SPRY"/>
    <property type="match status" value="1"/>
</dbReference>
<feature type="region of interest" description="Disordered" evidence="4">
    <location>
        <begin position="1"/>
        <end position="20"/>
    </location>
</feature>
<feature type="domain" description="B30.2/SPRY" evidence="5">
    <location>
        <begin position="119"/>
        <end position="321"/>
    </location>
</feature>
<dbReference type="GO" id="GO:0005737">
    <property type="term" value="C:cytoplasm"/>
    <property type="evidence" value="ECO:0007669"/>
    <property type="project" value="UniProtKB-ARBA"/>
</dbReference>
<reference evidence="6" key="2">
    <citation type="submission" date="2025-09" db="UniProtKB">
        <authorList>
            <consortium name="Ensembl"/>
        </authorList>
    </citation>
    <scope>IDENTIFICATION</scope>
</reference>
<evidence type="ECO:0000313" key="6">
    <source>
        <dbReference type="Ensembl" id="ENSPMGP00000008072.1"/>
    </source>
</evidence>
<dbReference type="PANTHER" id="PTHR25465:SF5">
    <property type="entry name" value="E3 UBIQUITIN_ISG15 LIGASE TRIM25-RELATED"/>
    <property type="match status" value="1"/>
</dbReference>
<dbReference type="Proteomes" id="UP000261520">
    <property type="component" value="Unplaced"/>
</dbReference>
<keyword evidence="1" id="KW-0479">Metal-binding</keyword>
<dbReference type="InterPro" id="IPR032675">
    <property type="entry name" value="LRR_dom_sf"/>
</dbReference>
<evidence type="ECO:0000256" key="2">
    <source>
        <dbReference type="ARBA" id="ARBA00022771"/>
    </source>
</evidence>
<dbReference type="SUPFAM" id="SSF52047">
    <property type="entry name" value="RNI-like"/>
    <property type="match status" value="1"/>
</dbReference>
<evidence type="ECO:0000256" key="1">
    <source>
        <dbReference type="ARBA" id="ARBA00022723"/>
    </source>
</evidence>
<keyword evidence="7" id="KW-1185">Reference proteome</keyword>
<dbReference type="InterPro" id="IPR003877">
    <property type="entry name" value="SPRY_dom"/>
</dbReference>
<evidence type="ECO:0000256" key="3">
    <source>
        <dbReference type="ARBA" id="ARBA00022833"/>
    </source>
</evidence>
<name>A0A3B3ZTQ2_9GOBI</name>
<dbReference type="Gene3D" id="3.80.10.10">
    <property type="entry name" value="Ribonuclease Inhibitor"/>
    <property type="match status" value="1"/>
</dbReference>
<dbReference type="AlphaFoldDB" id="A0A3B3ZTQ2"/>
<dbReference type="InterPro" id="IPR013320">
    <property type="entry name" value="ConA-like_dom_sf"/>
</dbReference>
<feature type="compositionally biased region" description="Basic and acidic residues" evidence="4">
    <location>
        <begin position="1"/>
        <end position="11"/>
    </location>
</feature>
<dbReference type="SUPFAM" id="SSF49899">
    <property type="entry name" value="Concanavalin A-like lectins/glucanases"/>
    <property type="match status" value="1"/>
</dbReference>
<dbReference type="PANTHER" id="PTHR25465">
    <property type="entry name" value="B-BOX DOMAIN CONTAINING"/>
    <property type="match status" value="1"/>
</dbReference>
<dbReference type="Pfam" id="PF13765">
    <property type="entry name" value="PRY"/>
    <property type="match status" value="1"/>
</dbReference>
<dbReference type="InterPro" id="IPR043136">
    <property type="entry name" value="B30.2/SPRY_sf"/>
</dbReference>
<evidence type="ECO:0000259" key="5">
    <source>
        <dbReference type="PROSITE" id="PS50188"/>
    </source>
</evidence>
<dbReference type="SMART" id="SM00368">
    <property type="entry name" value="LRR_RI"/>
    <property type="match status" value="2"/>
</dbReference>
<keyword evidence="3" id="KW-0862">Zinc</keyword>
<dbReference type="InterPro" id="IPR006574">
    <property type="entry name" value="PRY"/>
</dbReference>
<accession>A0A3B3ZTQ2</accession>
<evidence type="ECO:0000256" key="4">
    <source>
        <dbReference type="SAM" id="MobiDB-lite"/>
    </source>
</evidence>
<reference evidence="6" key="1">
    <citation type="submission" date="2025-08" db="UniProtKB">
        <authorList>
            <consortium name="Ensembl"/>
        </authorList>
    </citation>
    <scope>IDENTIFICATION</scope>
</reference>
<dbReference type="Gene3D" id="2.60.120.920">
    <property type="match status" value="1"/>
</dbReference>
<dbReference type="STRING" id="409849.ENSPMGP00000008072"/>
<dbReference type="GO" id="GO:0008270">
    <property type="term" value="F:zinc ion binding"/>
    <property type="evidence" value="ECO:0007669"/>
    <property type="project" value="UniProtKB-KW"/>
</dbReference>
<dbReference type="InterPro" id="IPR001611">
    <property type="entry name" value="Leu-rich_rpt"/>
</dbReference>
<dbReference type="InterPro" id="IPR003879">
    <property type="entry name" value="Butyrophylin_SPRY"/>
</dbReference>
<dbReference type="Pfam" id="PF00622">
    <property type="entry name" value="SPRY"/>
    <property type="match status" value="1"/>
</dbReference>
<protein>
    <recommendedName>
        <fullName evidence="5">B30.2/SPRY domain-containing protein</fullName>
    </recommendedName>
</protein>
<keyword evidence="2" id="KW-0863">Zinc-finger</keyword>
<dbReference type="PROSITE" id="PS50188">
    <property type="entry name" value="B302_SPRY"/>
    <property type="match status" value="1"/>
</dbReference>
<organism evidence="6 7">
    <name type="scientific">Periophthalmus magnuspinnatus</name>
    <dbReference type="NCBI Taxonomy" id="409849"/>
    <lineage>
        <taxon>Eukaryota</taxon>
        <taxon>Metazoa</taxon>
        <taxon>Chordata</taxon>
        <taxon>Craniata</taxon>
        <taxon>Vertebrata</taxon>
        <taxon>Euteleostomi</taxon>
        <taxon>Actinopterygii</taxon>
        <taxon>Neopterygii</taxon>
        <taxon>Teleostei</taxon>
        <taxon>Neoteleostei</taxon>
        <taxon>Acanthomorphata</taxon>
        <taxon>Gobiaria</taxon>
        <taxon>Gobiiformes</taxon>
        <taxon>Gobioidei</taxon>
        <taxon>Gobiidae</taxon>
        <taxon>Oxudercinae</taxon>
        <taxon>Periophthalmus</taxon>
    </lineage>
</organism>
<dbReference type="InterPro" id="IPR051051">
    <property type="entry name" value="E3_ubiq-ligase_TRIM/RNF"/>
</dbReference>